<evidence type="ECO:0000256" key="1">
    <source>
        <dbReference type="PROSITE-ProRule" id="PRU00023"/>
    </source>
</evidence>
<dbReference type="PROSITE" id="PS50088">
    <property type="entry name" value="ANK_REPEAT"/>
    <property type="match status" value="1"/>
</dbReference>
<comment type="caution">
    <text evidence="2">The sequence shown here is derived from an EMBL/GenBank/DDBJ whole genome shotgun (WGS) entry which is preliminary data.</text>
</comment>
<sequence>MDPISIVGLAFNLTQVVGQLKEILEVISDAPEGFAIVVFQADRFARELDRLLSLEHRLSKDDNDYLQVQVNPQECYFTIEDLKKLVKQIKPVWNSDSNKSETERATEKMTLKERVVWLWKKEEVKKLVDKLQRQADRVRDSMETIGFGYEVSIKEDTVKIREDTAQIRLDTVETSKTAIKMLEEVGKLVGAFRMVPGAVRADSNVAPDRTEDSPSGYTPLHQAAYHGASQEIVKKLVEMGAWRLARTLRSGSSSRCSTPLDVARRHGWTHLYDALSPTVRRPLRYDFLHDLQMRLHDLIREGFKNNPEAHLECFVLPELEILTEFEHSRLWFPLQPELKDTREGLAVHIILDREELVVVLRWGRVEKKLYRISRWETKEISQAVVLSS</sequence>
<evidence type="ECO:0000313" key="3">
    <source>
        <dbReference type="Proteomes" id="UP000750711"/>
    </source>
</evidence>
<organism evidence="2 3">
    <name type="scientific">Trichoglossum hirsutum</name>
    <dbReference type="NCBI Taxonomy" id="265104"/>
    <lineage>
        <taxon>Eukaryota</taxon>
        <taxon>Fungi</taxon>
        <taxon>Dikarya</taxon>
        <taxon>Ascomycota</taxon>
        <taxon>Pezizomycotina</taxon>
        <taxon>Geoglossomycetes</taxon>
        <taxon>Geoglossales</taxon>
        <taxon>Geoglossaceae</taxon>
        <taxon>Trichoglossum</taxon>
    </lineage>
</organism>
<keyword evidence="1" id="KW-0040">ANK repeat</keyword>
<dbReference type="Gene3D" id="1.25.40.20">
    <property type="entry name" value="Ankyrin repeat-containing domain"/>
    <property type="match status" value="1"/>
</dbReference>
<evidence type="ECO:0000313" key="2">
    <source>
        <dbReference type="EMBL" id="KAH0558970.1"/>
    </source>
</evidence>
<accession>A0A9P8LB83</accession>
<dbReference type="InterPro" id="IPR036770">
    <property type="entry name" value="Ankyrin_rpt-contain_sf"/>
</dbReference>
<dbReference type="SUPFAM" id="SSF48403">
    <property type="entry name" value="Ankyrin repeat"/>
    <property type="match status" value="1"/>
</dbReference>
<dbReference type="EMBL" id="JAGHQM010000691">
    <property type="protein sequence ID" value="KAH0558970.1"/>
    <property type="molecule type" value="Genomic_DNA"/>
</dbReference>
<reference evidence="2" key="1">
    <citation type="submission" date="2021-03" db="EMBL/GenBank/DDBJ databases">
        <title>Comparative genomics and phylogenomic investigation of the class Geoglossomycetes provide insights into ecological specialization and systematics.</title>
        <authorList>
            <person name="Melie T."/>
            <person name="Pirro S."/>
            <person name="Miller A.N."/>
            <person name="Quandt A."/>
        </authorList>
    </citation>
    <scope>NUCLEOTIDE SEQUENCE</scope>
    <source>
        <strain evidence="2">CAQ_001_2017</strain>
    </source>
</reference>
<protein>
    <recommendedName>
        <fullName evidence="4">Ankyrin repeat protein</fullName>
    </recommendedName>
</protein>
<keyword evidence="3" id="KW-1185">Reference proteome</keyword>
<dbReference type="Proteomes" id="UP000750711">
    <property type="component" value="Unassembled WGS sequence"/>
</dbReference>
<proteinExistence type="predicted"/>
<feature type="repeat" description="ANK" evidence="1">
    <location>
        <begin position="215"/>
        <end position="241"/>
    </location>
</feature>
<name>A0A9P8LB83_9PEZI</name>
<dbReference type="InterPro" id="IPR002110">
    <property type="entry name" value="Ankyrin_rpt"/>
</dbReference>
<evidence type="ECO:0008006" key="4">
    <source>
        <dbReference type="Google" id="ProtNLM"/>
    </source>
</evidence>
<dbReference type="PROSITE" id="PS50297">
    <property type="entry name" value="ANK_REP_REGION"/>
    <property type="match status" value="1"/>
</dbReference>
<dbReference type="Pfam" id="PF00023">
    <property type="entry name" value="Ank"/>
    <property type="match status" value="1"/>
</dbReference>
<dbReference type="AlphaFoldDB" id="A0A9P8LB83"/>
<gene>
    <name evidence="2" type="ORF">GP486_004414</name>
</gene>